<dbReference type="SUPFAM" id="SSF103473">
    <property type="entry name" value="MFS general substrate transporter"/>
    <property type="match status" value="1"/>
</dbReference>
<dbReference type="PANTHER" id="PTHR23502">
    <property type="entry name" value="MAJOR FACILITATOR SUPERFAMILY"/>
    <property type="match status" value="1"/>
</dbReference>
<dbReference type="CDD" id="cd17323">
    <property type="entry name" value="MFS_Tpo1_MDR_like"/>
    <property type="match status" value="1"/>
</dbReference>
<dbReference type="GO" id="GO:0005886">
    <property type="term" value="C:plasma membrane"/>
    <property type="evidence" value="ECO:0007669"/>
    <property type="project" value="TreeGrafter"/>
</dbReference>
<keyword evidence="3 7" id="KW-0812">Transmembrane</keyword>
<feature type="transmembrane region" description="Helical" evidence="7">
    <location>
        <begin position="458"/>
        <end position="482"/>
    </location>
</feature>
<accession>A0A423WLR5</accession>
<evidence type="ECO:0000256" key="5">
    <source>
        <dbReference type="ARBA" id="ARBA00023136"/>
    </source>
</evidence>
<dbReference type="PROSITE" id="PS50850">
    <property type="entry name" value="MFS"/>
    <property type="match status" value="1"/>
</dbReference>
<keyword evidence="2" id="KW-0813">Transport</keyword>
<keyword evidence="10" id="KW-1185">Reference proteome</keyword>
<feature type="transmembrane region" description="Helical" evidence="7">
    <location>
        <begin position="517"/>
        <end position="542"/>
    </location>
</feature>
<feature type="region of interest" description="Disordered" evidence="6">
    <location>
        <begin position="591"/>
        <end position="631"/>
    </location>
</feature>
<feature type="transmembrane region" description="Helical" evidence="7">
    <location>
        <begin position="185"/>
        <end position="203"/>
    </location>
</feature>
<evidence type="ECO:0000259" key="8">
    <source>
        <dbReference type="PROSITE" id="PS50850"/>
    </source>
</evidence>
<feature type="compositionally biased region" description="Polar residues" evidence="6">
    <location>
        <begin position="81"/>
        <end position="98"/>
    </location>
</feature>
<dbReference type="PANTHER" id="PTHR23502:SF31">
    <property type="entry name" value="POLYAMINE TRANSPORTER 1"/>
    <property type="match status" value="1"/>
</dbReference>
<feature type="region of interest" description="Disordered" evidence="6">
    <location>
        <begin position="80"/>
        <end position="114"/>
    </location>
</feature>
<dbReference type="EMBL" id="LJZO01000002">
    <property type="protein sequence ID" value="ROW04356.1"/>
    <property type="molecule type" value="Genomic_DNA"/>
</dbReference>
<evidence type="ECO:0000256" key="2">
    <source>
        <dbReference type="ARBA" id="ARBA00022448"/>
    </source>
</evidence>
<feature type="transmembrane region" description="Helical" evidence="7">
    <location>
        <begin position="488"/>
        <end position="510"/>
    </location>
</feature>
<evidence type="ECO:0000256" key="7">
    <source>
        <dbReference type="SAM" id="Phobius"/>
    </source>
</evidence>
<dbReference type="InterPro" id="IPR036259">
    <property type="entry name" value="MFS_trans_sf"/>
</dbReference>
<feature type="transmembrane region" description="Helical" evidence="7">
    <location>
        <begin position="305"/>
        <end position="325"/>
    </location>
</feature>
<feature type="transmembrane region" description="Helical" evidence="7">
    <location>
        <begin position="215"/>
        <end position="233"/>
    </location>
</feature>
<feature type="compositionally biased region" description="Low complexity" evidence="6">
    <location>
        <begin position="36"/>
        <end position="50"/>
    </location>
</feature>
<dbReference type="InterPro" id="IPR011701">
    <property type="entry name" value="MFS"/>
</dbReference>
<organism evidence="9 10">
    <name type="scientific">Cytospora chrysosperma</name>
    <name type="common">Cytospora canker fungus</name>
    <name type="synonym">Sphaeria chrysosperma</name>
    <dbReference type="NCBI Taxonomy" id="252740"/>
    <lineage>
        <taxon>Eukaryota</taxon>
        <taxon>Fungi</taxon>
        <taxon>Dikarya</taxon>
        <taxon>Ascomycota</taxon>
        <taxon>Pezizomycotina</taxon>
        <taxon>Sordariomycetes</taxon>
        <taxon>Sordariomycetidae</taxon>
        <taxon>Diaporthales</taxon>
        <taxon>Cytosporaceae</taxon>
        <taxon>Cytospora</taxon>
    </lineage>
</organism>
<dbReference type="Pfam" id="PF07690">
    <property type="entry name" value="MFS_1"/>
    <property type="match status" value="1"/>
</dbReference>
<dbReference type="OrthoDB" id="9986881at2759"/>
<gene>
    <name evidence="9" type="ORF">VSDG_00774</name>
</gene>
<dbReference type="GO" id="GO:0022857">
    <property type="term" value="F:transmembrane transporter activity"/>
    <property type="evidence" value="ECO:0007669"/>
    <property type="project" value="InterPro"/>
</dbReference>
<evidence type="ECO:0000313" key="10">
    <source>
        <dbReference type="Proteomes" id="UP000284375"/>
    </source>
</evidence>
<sequence>MAPERWEDDVDRRISDSEVDAAGAYNRRTSNEVERVMSTSSVSTATSHGSAHSRHHGAMSHVSTHRDLERNPTMLDRIHTARSQHSATVGSTHLGRSNTRTRDSRRPLPPMGAGKVLPPLLDSDSYVVEFDGPDDPLHAQNWPLRKKVWTAAILGFTTLTSAFTSSIFSPATFAIAAEFNVGTEVGLLGVSFYVMGFAFGPTMWAPLSELNGRRLPLVVSMFGFSIFTIATAAAKDLQTILICRFFAGFCGACPLAVVAAVFSDMFNNSTRGIAITIFSMSVFTGPLLAPFIGGFICDSYLGWRWTMYITSFMGFLSFGLDLIFLQETYPPKILINKAAELRRRTQNYFIHAKQEEIEVDIRELLEKNFSRPMRLLFQEPIILLLSIYMSFVYGILYLLLTAYPLVFQGVHGFSSGISGLCFIGMIIGELIAGGVVLAQQPWYQRKLAANNGIPIPEWRLPSIIAGGVAFMGGIFWFGWSGYREDIHWMVPTASGLLTGFGLMSIFLQALNYLVDAYLMFAASAIAGNTFMRSLCGAVFPLFATYMFNGMGIQWAATLLGCVAAILVPIPVVFLLYGARIRARSKLAPQFAPQGQVQGEDDRAQTPEEKAHHDALAAAAPRRSGDKATEAV</sequence>
<keyword evidence="5 7" id="KW-0472">Membrane</keyword>
<protein>
    <recommendedName>
        <fullName evidence="8">Major facilitator superfamily (MFS) profile domain-containing protein</fullName>
    </recommendedName>
</protein>
<dbReference type="FunFam" id="1.20.1250.20:FF:000011">
    <property type="entry name" value="MFS multidrug transporter, putative"/>
    <property type="match status" value="1"/>
</dbReference>
<feature type="compositionally biased region" description="Basic and acidic residues" evidence="6">
    <location>
        <begin position="599"/>
        <end position="614"/>
    </location>
</feature>
<proteinExistence type="predicted"/>
<reference evidence="9 10" key="1">
    <citation type="submission" date="2015-09" db="EMBL/GenBank/DDBJ databases">
        <title>Host preference determinants of Valsa canker pathogens revealed by comparative genomics.</title>
        <authorList>
            <person name="Yin Z."/>
            <person name="Huang L."/>
        </authorList>
    </citation>
    <scope>NUCLEOTIDE SEQUENCE [LARGE SCALE GENOMIC DNA]</scope>
    <source>
        <strain evidence="9 10">YSFL</strain>
    </source>
</reference>
<feature type="region of interest" description="Disordered" evidence="6">
    <location>
        <begin position="1"/>
        <end position="67"/>
    </location>
</feature>
<dbReference type="Proteomes" id="UP000284375">
    <property type="component" value="Unassembled WGS sequence"/>
</dbReference>
<dbReference type="InterPro" id="IPR020846">
    <property type="entry name" value="MFS_dom"/>
</dbReference>
<keyword evidence="4 7" id="KW-1133">Transmembrane helix</keyword>
<dbReference type="AlphaFoldDB" id="A0A423WLR5"/>
<feature type="transmembrane region" description="Helical" evidence="7">
    <location>
        <begin position="148"/>
        <end position="173"/>
    </location>
</feature>
<dbReference type="Gene3D" id="1.20.1250.20">
    <property type="entry name" value="MFS general substrate transporter like domains"/>
    <property type="match status" value="1"/>
</dbReference>
<name>A0A423WLR5_CYTCH</name>
<feature type="transmembrane region" description="Helical" evidence="7">
    <location>
        <begin position="381"/>
        <end position="405"/>
    </location>
</feature>
<feature type="transmembrane region" description="Helical" evidence="7">
    <location>
        <begin position="417"/>
        <end position="438"/>
    </location>
</feature>
<evidence type="ECO:0000256" key="6">
    <source>
        <dbReference type="SAM" id="MobiDB-lite"/>
    </source>
</evidence>
<evidence type="ECO:0000256" key="4">
    <source>
        <dbReference type="ARBA" id="ARBA00022989"/>
    </source>
</evidence>
<evidence type="ECO:0000313" key="9">
    <source>
        <dbReference type="EMBL" id="ROW04356.1"/>
    </source>
</evidence>
<comment type="caution">
    <text evidence="9">The sequence shown here is derived from an EMBL/GenBank/DDBJ whole genome shotgun (WGS) entry which is preliminary data.</text>
</comment>
<feature type="transmembrane region" description="Helical" evidence="7">
    <location>
        <begin position="554"/>
        <end position="576"/>
    </location>
</feature>
<comment type="subcellular location">
    <subcellularLocation>
        <location evidence="1">Membrane</location>
        <topology evidence="1">Multi-pass membrane protein</topology>
    </subcellularLocation>
</comment>
<feature type="transmembrane region" description="Helical" evidence="7">
    <location>
        <begin position="273"/>
        <end position="293"/>
    </location>
</feature>
<feature type="domain" description="Major facilitator superfamily (MFS) profile" evidence="8">
    <location>
        <begin position="150"/>
        <end position="579"/>
    </location>
</feature>
<feature type="compositionally biased region" description="Basic and acidic residues" evidence="6">
    <location>
        <begin position="622"/>
        <end position="631"/>
    </location>
</feature>
<dbReference type="STRING" id="252740.A0A423WLR5"/>
<evidence type="ECO:0000256" key="3">
    <source>
        <dbReference type="ARBA" id="ARBA00022692"/>
    </source>
</evidence>
<evidence type="ECO:0000256" key="1">
    <source>
        <dbReference type="ARBA" id="ARBA00004141"/>
    </source>
</evidence>
<feature type="transmembrane region" description="Helical" evidence="7">
    <location>
        <begin position="239"/>
        <end position="261"/>
    </location>
</feature>